<organism evidence="1 2">
    <name type="scientific">Kurthia sibirica</name>
    <dbReference type="NCBI Taxonomy" id="202750"/>
    <lineage>
        <taxon>Bacteria</taxon>
        <taxon>Bacillati</taxon>
        <taxon>Bacillota</taxon>
        <taxon>Bacilli</taxon>
        <taxon>Bacillales</taxon>
        <taxon>Caryophanaceae</taxon>
        <taxon>Kurthia</taxon>
    </lineage>
</organism>
<dbReference type="CDD" id="cd00586">
    <property type="entry name" value="4HBT"/>
    <property type="match status" value="1"/>
</dbReference>
<dbReference type="Gene3D" id="3.10.129.10">
    <property type="entry name" value="Hotdog Thioesterase"/>
    <property type="match status" value="1"/>
</dbReference>
<dbReference type="Proteomes" id="UP000245938">
    <property type="component" value="Unassembled WGS sequence"/>
</dbReference>
<proteinExistence type="predicted"/>
<dbReference type="OrthoDB" id="9799036at2"/>
<accession>A0A2U3ANN4</accession>
<dbReference type="EMBL" id="QFVR01000004">
    <property type="protein sequence ID" value="PWI26131.1"/>
    <property type="molecule type" value="Genomic_DNA"/>
</dbReference>
<dbReference type="InterPro" id="IPR029069">
    <property type="entry name" value="HotDog_dom_sf"/>
</dbReference>
<comment type="caution">
    <text evidence="1">The sequence shown here is derived from an EMBL/GenBank/DDBJ whole genome shotgun (WGS) entry which is preliminary data.</text>
</comment>
<sequence>MMKETYIEDFEKWQKDFTFYEDIEVRFSETDMLGHLNNSVPFIYFESARMKFMGDSKLFNDFTAEDNPIVPVVADIQCDFLGQIFFGETVRIYTKYTRIGNSSVEIHYMGVVSGDIRLTGRGTVVQMDSTTGRSSKWTTEQLDILKSINIY</sequence>
<dbReference type="Pfam" id="PF13279">
    <property type="entry name" value="4HBT_2"/>
    <property type="match status" value="1"/>
</dbReference>
<gene>
    <name evidence="1" type="ORF">DEX24_04190</name>
</gene>
<evidence type="ECO:0008006" key="3">
    <source>
        <dbReference type="Google" id="ProtNLM"/>
    </source>
</evidence>
<evidence type="ECO:0000313" key="2">
    <source>
        <dbReference type="Proteomes" id="UP000245938"/>
    </source>
</evidence>
<dbReference type="AlphaFoldDB" id="A0A2U3ANN4"/>
<protein>
    <recommendedName>
        <fullName evidence="3">Acyl-CoA thioesterase</fullName>
    </recommendedName>
</protein>
<keyword evidence="2" id="KW-1185">Reference proteome</keyword>
<evidence type="ECO:0000313" key="1">
    <source>
        <dbReference type="EMBL" id="PWI26131.1"/>
    </source>
</evidence>
<dbReference type="SUPFAM" id="SSF54637">
    <property type="entry name" value="Thioesterase/thiol ester dehydrase-isomerase"/>
    <property type="match status" value="1"/>
</dbReference>
<name>A0A2U3ANN4_9BACL</name>
<reference evidence="1 2" key="1">
    <citation type="submission" date="2018-05" db="EMBL/GenBank/DDBJ databases">
        <title>Kurthia sibirica genome sequence.</title>
        <authorList>
            <person name="Maclea K.S."/>
            <person name="Goen A.E."/>
        </authorList>
    </citation>
    <scope>NUCLEOTIDE SEQUENCE [LARGE SCALE GENOMIC DNA]</scope>
    <source>
        <strain evidence="1 2">ATCC 49154</strain>
    </source>
</reference>